<feature type="region of interest" description="Disordered" evidence="5">
    <location>
        <begin position="290"/>
        <end position="353"/>
    </location>
</feature>
<dbReference type="Pfam" id="PF00172">
    <property type="entry name" value="Zn_clus"/>
    <property type="match status" value="1"/>
</dbReference>
<dbReference type="InterPro" id="IPR036864">
    <property type="entry name" value="Zn2-C6_fun-type_DNA-bd_sf"/>
</dbReference>
<feature type="compositionally biased region" description="Basic and acidic residues" evidence="5">
    <location>
        <begin position="572"/>
        <end position="582"/>
    </location>
</feature>
<gene>
    <name evidence="7" type="ORF">L202_01553</name>
</gene>
<organism evidence="7 8">
    <name type="scientific">Cryptococcus amylolentus CBS 6039</name>
    <dbReference type="NCBI Taxonomy" id="1295533"/>
    <lineage>
        <taxon>Eukaryota</taxon>
        <taxon>Fungi</taxon>
        <taxon>Dikarya</taxon>
        <taxon>Basidiomycota</taxon>
        <taxon>Agaricomycotina</taxon>
        <taxon>Tremellomycetes</taxon>
        <taxon>Tremellales</taxon>
        <taxon>Cryptococcaceae</taxon>
        <taxon>Cryptococcus</taxon>
    </lineage>
</organism>
<dbReference type="GO" id="GO:0008270">
    <property type="term" value="F:zinc ion binding"/>
    <property type="evidence" value="ECO:0007669"/>
    <property type="project" value="InterPro"/>
</dbReference>
<dbReference type="CDD" id="cd00067">
    <property type="entry name" value="GAL4"/>
    <property type="match status" value="1"/>
</dbReference>
<evidence type="ECO:0000256" key="3">
    <source>
        <dbReference type="ARBA" id="ARBA00023163"/>
    </source>
</evidence>
<dbReference type="Gene3D" id="4.10.240.10">
    <property type="entry name" value="Zn(2)-C6 fungal-type DNA-binding domain"/>
    <property type="match status" value="1"/>
</dbReference>
<feature type="compositionally biased region" description="Basic and acidic residues" evidence="5">
    <location>
        <begin position="309"/>
        <end position="322"/>
    </location>
</feature>
<name>A0A1E3I416_9TREE</name>
<accession>A0A1E3I416</accession>
<keyword evidence="1" id="KW-0805">Transcription regulation</keyword>
<comment type="caution">
    <text evidence="7">The sequence shown here is derived from an EMBL/GenBank/DDBJ whole genome shotgun (WGS) entry which is preliminary data.</text>
</comment>
<sequence length="639" mass="69366">MSTTPNWTPQNEPYYWNNQPYTQPSTAYPTVTVKQEPTDHEMSAAGVLAMSLPAPHTMQSSYHDGWNGNRVYNESLAHIQMPPQQQYSQAPAPSRFKHLLSMKMAAEKQQQAADPVPTAEQVAQNDAQQLQMAASFARVNANDTVFHKDFASRHYVGVNVEAMAKPVDQGPAPQPFSRPAPSYPAPSTPQQPQNYQYNSMPPPQNMMYTAQAALFSVPPARSPMAPTPVHQAPPQQPGQAQQAYWDMQVKTEYTEPVYDQPPEPESIVSIQLPTRGIYYASSGDVPSTLNGLAGDGWGSADNGSGGQEKGGHEGHDHGHGNGDDGLGGDRGNGGYGGSEGDGSDQGKHGRGKGRKLSLACHFCRRRKLKCDGTKPVCDTCTKRGETCTWDEHVRRRGPGKATKERREKAAREALAAGLTNNDSLHNRPSVAGPSSSYGASDLPQGLDGGMEHHHHHEHHGENPHGIPQPDPSHAHEQGHEHELNLDIDPTLIALSAVMPETLAELEVKADGGEGVHVYESLEGQHNHNQNGHVQHQLEHGQGLSAAEMEAQAKAALDQLPPHVQPHLAPRSPEPEPEAKRFDEDEEDDLPALPQDHFEIEDLSAHVIGQKRGAEDEGLDEGVKRLKADEVLVSGGQEGN</sequence>
<dbReference type="RefSeq" id="XP_018997410.1">
    <property type="nucleotide sequence ID" value="XM_019134983.1"/>
</dbReference>
<keyword evidence="8" id="KW-1185">Reference proteome</keyword>
<dbReference type="STRING" id="1295533.A0A1E3I416"/>
<dbReference type="InterPro" id="IPR050675">
    <property type="entry name" value="OAF3"/>
</dbReference>
<dbReference type="GO" id="GO:0003677">
    <property type="term" value="F:DNA binding"/>
    <property type="evidence" value="ECO:0007669"/>
    <property type="project" value="UniProtKB-KW"/>
</dbReference>
<keyword evidence="3" id="KW-0804">Transcription</keyword>
<feature type="region of interest" description="Disordered" evidence="5">
    <location>
        <begin position="416"/>
        <end position="481"/>
    </location>
</feature>
<feature type="compositionally biased region" description="Basic and acidic residues" evidence="5">
    <location>
        <begin position="472"/>
        <end position="481"/>
    </location>
</feature>
<feature type="region of interest" description="Disordered" evidence="5">
    <location>
        <begin position="562"/>
        <end position="622"/>
    </location>
</feature>
<dbReference type="PROSITE" id="PS00463">
    <property type="entry name" value="ZN2_CY6_FUNGAL_1"/>
    <property type="match status" value="1"/>
</dbReference>
<dbReference type="OrthoDB" id="39175at2759"/>
<dbReference type="InterPro" id="IPR001138">
    <property type="entry name" value="Zn2Cys6_DnaBD"/>
</dbReference>
<dbReference type="AlphaFoldDB" id="A0A1E3I416"/>
<evidence type="ECO:0000256" key="5">
    <source>
        <dbReference type="SAM" id="MobiDB-lite"/>
    </source>
</evidence>
<dbReference type="SMART" id="SM00066">
    <property type="entry name" value="GAL4"/>
    <property type="match status" value="1"/>
</dbReference>
<reference evidence="7 8" key="1">
    <citation type="submission" date="2016-06" db="EMBL/GenBank/DDBJ databases">
        <title>Evolution of pathogenesis and genome organization in the Tremellales.</title>
        <authorList>
            <person name="Cuomo C."/>
            <person name="Litvintseva A."/>
            <person name="Heitman J."/>
            <person name="Chen Y."/>
            <person name="Sun S."/>
            <person name="Springer D."/>
            <person name="Dromer F."/>
            <person name="Young S."/>
            <person name="Zeng Q."/>
            <person name="Chapman S."/>
            <person name="Gujja S."/>
            <person name="Saif S."/>
            <person name="Birren B."/>
        </authorList>
    </citation>
    <scope>NUCLEOTIDE SEQUENCE [LARGE SCALE GENOMIC DNA]</scope>
    <source>
        <strain evidence="7 8">CBS 6039</strain>
    </source>
</reference>
<dbReference type="GeneID" id="30152862"/>
<feature type="compositionally biased region" description="Gly residues" evidence="5">
    <location>
        <begin position="323"/>
        <end position="340"/>
    </location>
</feature>
<dbReference type="EMBL" id="AWGJ01000002">
    <property type="protein sequence ID" value="ODN83410.1"/>
    <property type="molecule type" value="Genomic_DNA"/>
</dbReference>
<keyword evidence="2" id="KW-0238">DNA-binding</keyword>
<feature type="compositionally biased region" description="Gly residues" evidence="5">
    <location>
        <begin position="293"/>
        <end position="308"/>
    </location>
</feature>
<feature type="domain" description="Zn(2)-C6 fungal-type" evidence="6">
    <location>
        <begin position="359"/>
        <end position="389"/>
    </location>
</feature>
<dbReference type="SUPFAM" id="SSF57701">
    <property type="entry name" value="Zn2/Cys6 DNA-binding domain"/>
    <property type="match status" value="1"/>
</dbReference>
<proteinExistence type="predicted"/>
<feature type="compositionally biased region" description="Pro residues" evidence="5">
    <location>
        <begin position="172"/>
        <end position="189"/>
    </location>
</feature>
<dbReference type="PANTHER" id="PTHR31069">
    <property type="entry name" value="OLEATE-ACTIVATED TRANSCRIPTION FACTOR 1-RELATED"/>
    <property type="match status" value="1"/>
</dbReference>
<evidence type="ECO:0000259" key="6">
    <source>
        <dbReference type="PROSITE" id="PS50048"/>
    </source>
</evidence>
<evidence type="ECO:0000313" key="8">
    <source>
        <dbReference type="Proteomes" id="UP000094065"/>
    </source>
</evidence>
<keyword evidence="4" id="KW-0539">Nucleus</keyword>
<evidence type="ECO:0000256" key="2">
    <source>
        <dbReference type="ARBA" id="ARBA00023125"/>
    </source>
</evidence>
<feature type="region of interest" description="Disordered" evidence="5">
    <location>
        <begin position="222"/>
        <end position="241"/>
    </location>
</feature>
<dbReference type="PANTHER" id="PTHR31069:SF32">
    <property type="entry name" value="ARGININE METABOLISM REGULATION PROTEIN II"/>
    <property type="match status" value="1"/>
</dbReference>
<evidence type="ECO:0000313" key="7">
    <source>
        <dbReference type="EMBL" id="ODN83410.1"/>
    </source>
</evidence>
<dbReference type="PROSITE" id="PS50048">
    <property type="entry name" value="ZN2_CY6_FUNGAL_2"/>
    <property type="match status" value="1"/>
</dbReference>
<evidence type="ECO:0000256" key="4">
    <source>
        <dbReference type="ARBA" id="ARBA00023242"/>
    </source>
</evidence>
<dbReference type="GO" id="GO:0000981">
    <property type="term" value="F:DNA-binding transcription factor activity, RNA polymerase II-specific"/>
    <property type="evidence" value="ECO:0007669"/>
    <property type="project" value="InterPro"/>
</dbReference>
<feature type="region of interest" description="Disordered" evidence="5">
    <location>
        <begin position="166"/>
        <end position="192"/>
    </location>
</feature>
<dbReference type="Proteomes" id="UP000094065">
    <property type="component" value="Unassembled WGS sequence"/>
</dbReference>
<evidence type="ECO:0000256" key="1">
    <source>
        <dbReference type="ARBA" id="ARBA00023015"/>
    </source>
</evidence>
<feature type="region of interest" description="Disordered" evidence="5">
    <location>
        <begin position="525"/>
        <end position="544"/>
    </location>
</feature>
<protein>
    <recommendedName>
        <fullName evidence="6">Zn(2)-C6 fungal-type domain-containing protein</fullName>
    </recommendedName>
</protein>